<evidence type="ECO:0000256" key="17">
    <source>
        <dbReference type="ARBA" id="ARBA00025466"/>
    </source>
</evidence>
<dbReference type="AlphaFoldDB" id="A0A8J9VCN9"/>
<feature type="binding site" evidence="20">
    <location>
        <position position="220"/>
    </location>
    <ligand>
        <name>a divalent metal cation</name>
        <dbReference type="ChEBI" id="CHEBI:60240"/>
    </ligand>
</feature>
<dbReference type="GO" id="GO:0004341">
    <property type="term" value="F:gluconolactonase activity"/>
    <property type="evidence" value="ECO:0007669"/>
    <property type="project" value="UniProtKB-EC"/>
</dbReference>
<dbReference type="Pfam" id="PF08450">
    <property type="entry name" value="SGL"/>
    <property type="match status" value="1"/>
</dbReference>
<dbReference type="InterPro" id="IPR005511">
    <property type="entry name" value="SMP-30"/>
</dbReference>
<evidence type="ECO:0000256" key="21">
    <source>
        <dbReference type="SAM" id="MobiDB-lite"/>
    </source>
</evidence>
<keyword evidence="14" id="KW-0106">Calcium</keyword>
<feature type="binding site" evidence="20">
    <location>
        <position position="314"/>
    </location>
    <ligand>
        <name>substrate</name>
    </ligand>
</feature>
<comment type="catalytic activity">
    <reaction evidence="1">
        <text>D-glucono-1,5-lactone + H2O = D-gluconate + H(+)</text>
        <dbReference type="Rhea" id="RHEA:10440"/>
        <dbReference type="ChEBI" id="CHEBI:15377"/>
        <dbReference type="ChEBI" id="CHEBI:15378"/>
        <dbReference type="ChEBI" id="CHEBI:16217"/>
        <dbReference type="ChEBI" id="CHEBI:18391"/>
        <dbReference type="EC" id="3.1.1.17"/>
    </reaction>
</comment>
<dbReference type="Proteomes" id="UP000838878">
    <property type="component" value="Chromosome 4"/>
</dbReference>
<keyword evidence="12 20" id="KW-0479">Metal-binding</keyword>
<feature type="active site" description="Proton donor/acceptor" evidence="19">
    <location>
        <position position="416"/>
    </location>
</feature>
<dbReference type="FunFam" id="2.120.10.30:FF:000027">
    <property type="entry name" value="Regucalcin homologue"/>
    <property type="match status" value="1"/>
</dbReference>
<evidence type="ECO:0000256" key="3">
    <source>
        <dbReference type="ARBA" id="ARBA00001936"/>
    </source>
</evidence>
<evidence type="ECO:0000256" key="11">
    <source>
        <dbReference type="ARBA" id="ARBA00022490"/>
    </source>
</evidence>
<dbReference type="EC" id="3.1.1.17" evidence="8"/>
<comment type="subcellular location">
    <subcellularLocation>
        <location evidence="5">Cytoplasm</location>
    </subcellularLocation>
</comment>
<feature type="domain" description="Myb/SANT-like DNA-binding" evidence="23">
    <location>
        <begin position="8"/>
        <end position="79"/>
    </location>
</feature>
<dbReference type="EMBL" id="OV170224">
    <property type="protein sequence ID" value="CAH0723980.1"/>
    <property type="molecule type" value="Genomic_DNA"/>
</dbReference>
<dbReference type="GO" id="GO:0030234">
    <property type="term" value="F:enzyme regulator activity"/>
    <property type="evidence" value="ECO:0007669"/>
    <property type="project" value="InterPro"/>
</dbReference>
<dbReference type="InterPro" id="IPR011042">
    <property type="entry name" value="6-blade_b-propeller_TolB-like"/>
</dbReference>
<evidence type="ECO:0000256" key="13">
    <source>
        <dbReference type="ARBA" id="ARBA00022801"/>
    </source>
</evidence>
<gene>
    <name evidence="24" type="ORF">BINO364_LOCUS9745</name>
</gene>
<keyword evidence="25" id="KW-1185">Reference proteome</keyword>
<dbReference type="Gene3D" id="2.120.10.30">
    <property type="entry name" value="TolB, C-terminal domain"/>
    <property type="match status" value="1"/>
</dbReference>
<dbReference type="GO" id="GO:0005737">
    <property type="term" value="C:cytoplasm"/>
    <property type="evidence" value="ECO:0007669"/>
    <property type="project" value="UniProtKB-SubCell"/>
</dbReference>
<keyword evidence="13" id="KW-0378">Hydrolase</keyword>
<dbReference type="PRINTS" id="PR01790">
    <property type="entry name" value="SMP30FAMILY"/>
</dbReference>
<comment type="subunit">
    <text evidence="7">Self-associates forming complexes of several hundred monomers.</text>
</comment>
<feature type="region of interest" description="Disordered" evidence="21">
    <location>
        <begin position="125"/>
        <end position="146"/>
    </location>
</feature>
<evidence type="ECO:0000256" key="15">
    <source>
        <dbReference type="ARBA" id="ARBA00023015"/>
    </source>
</evidence>
<keyword evidence="11" id="KW-0963">Cytoplasm</keyword>
<comment type="function">
    <text evidence="17">Involved in transvection phenomena (= synapsis-dependent gene expression), where the synaptic pairing of chromosomes carrying genes with which zeste interacts influences the expression of these genes. Zeste binds to DNA and stimulates transcription from a nearby promoter.</text>
</comment>
<keyword evidence="16" id="KW-0804">Transcription</keyword>
<evidence type="ECO:0000256" key="12">
    <source>
        <dbReference type="ARBA" id="ARBA00022723"/>
    </source>
</evidence>
<feature type="binding site" evidence="20">
    <location>
        <position position="364"/>
    </location>
    <ligand>
        <name>a divalent metal cation</name>
        <dbReference type="ChEBI" id="CHEBI:60240"/>
    </ligand>
</feature>
<comment type="cofactor">
    <cofactor evidence="3">
        <name>Mn(2+)</name>
        <dbReference type="ChEBI" id="CHEBI:29035"/>
    </cofactor>
</comment>
<evidence type="ECO:0000256" key="2">
    <source>
        <dbReference type="ARBA" id="ARBA00001913"/>
    </source>
</evidence>
<feature type="binding site" evidence="20">
    <location>
        <position position="416"/>
    </location>
    <ligand>
        <name>a divalent metal cation</name>
        <dbReference type="ChEBI" id="CHEBI:60240"/>
    </ligand>
</feature>
<name>A0A8J9VCN9_9NEOP</name>
<organism evidence="24 25">
    <name type="scientific">Brenthis ino</name>
    <name type="common">lesser marbled fritillary</name>
    <dbReference type="NCBI Taxonomy" id="405034"/>
    <lineage>
        <taxon>Eukaryota</taxon>
        <taxon>Metazoa</taxon>
        <taxon>Ecdysozoa</taxon>
        <taxon>Arthropoda</taxon>
        <taxon>Hexapoda</taxon>
        <taxon>Insecta</taxon>
        <taxon>Pterygota</taxon>
        <taxon>Neoptera</taxon>
        <taxon>Endopterygota</taxon>
        <taxon>Lepidoptera</taxon>
        <taxon>Glossata</taxon>
        <taxon>Ditrysia</taxon>
        <taxon>Papilionoidea</taxon>
        <taxon>Nymphalidae</taxon>
        <taxon>Heliconiinae</taxon>
        <taxon>Argynnini</taxon>
        <taxon>Brenthis</taxon>
    </lineage>
</organism>
<comment type="similarity">
    <text evidence="6">Belongs to the SMP-30/CGR1 family.</text>
</comment>
<dbReference type="GO" id="GO:0005509">
    <property type="term" value="F:calcium ion binding"/>
    <property type="evidence" value="ECO:0007669"/>
    <property type="project" value="InterPro"/>
</dbReference>
<evidence type="ECO:0000256" key="5">
    <source>
        <dbReference type="ARBA" id="ARBA00004496"/>
    </source>
</evidence>
<dbReference type="GO" id="GO:0019853">
    <property type="term" value="P:L-ascorbic acid biosynthetic process"/>
    <property type="evidence" value="ECO:0007669"/>
    <property type="project" value="TreeGrafter"/>
</dbReference>
<evidence type="ECO:0000256" key="16">
    <source>
        <dbReference type="ARBA" id="ARBA00023163"/>
    </source>
</evidence>
<evidence type="ECO:0000256" key="1">
    <source>
        <dbReference type="ARBA" id="ARBA00001589"/>
    </source>
</evidence>
<evidence type="ECO:0000256" key="14">
    <source>
        <dbReference type="ARBA" id="ARBA00022837"/>
    </source>
</evidence>
<sequence>MESRCRASPEQFSALLEFMESHGDIARPQQGAQGRIRADHLWQELRELLNSIGGGVNRSMEKWKKVWADWKAKTKKKALAMRREASGTGGGPSSRQTLTASEQRVLGIMGLSAVFGLVGIEERGFDEPPLQGSPLPSPSRDTVHTEFPSQTAADEIMLYSIEASPAPSAQLPSPSILSRLPPTRVSTPPLASVTTPMPSATSLMSIKVEEMLSESFELGEGPHWDEQQKALFFVNIRGFTIHKYVPTTKQHSKTKLNGKVSFIVPVEGTTDKFIVGLETKFVIIQWDGVDGTPATVIKELGIVDEDVVALTRLNDGKADPRGRVFSGTMGYEGPTGAYVPGQGSLYRVDKTGIHKVCSGIGLSNGLSWDLKRKAFYYTDSLERKIRRYDYDVETGEISNLKYIFDIEGNNIEGFPDGSTIDADGNLWIAIFHGSCVIKIDPASGKILQKVPIPAPQVTSVTFGGDNLDILFVTTACLNIGGPKKPPSGYIFMVKGLGVKGTKGMNFKLE</sequence>
<evidence type="ECO:0000256" key="7">
    <source>
        <dbReference type="ARBA" id="ARBA00011764"/>
    </source>
</evidence>
<evidence type="ECO:0000313" key="24">
    <source>
        <dbReference type="EMBL" id="CAH0723980.1"/>
    </source>
</evidence>
<dbReference type="PRINTS" id="PR01791">
    <property type="entry name" value="REGUCALCIN"/>
</dbReference>
<evidence type="ECO:0000256" key="8">
    <source>
        <dbReference type="ARBA" id="ARBA00013227"/>
    </source>
</evidence>
<accession>A0A8J9VCN9</accession>
<evidence type="ECO:0000256" key="10">
    <source>
        <dbReference type="ARBA" id="ARBA00016808"/>
    </source>
</evidence>
<protein>
    <recommendedName>
        <fullName evidence="10">Regucalcin</fullName>
        <ecNumber evidence="8">3.1.1.17</ecNumber>
    </recommendedName>
    <alternativeName>
        <fullName evidence="18">Gluconolactonase</fullName>
    </alternativeName>
    <alternativeName>
        <fullName evidence="9">Regulatory protein zeste</fullName>
    </alternativeName>
</protein>
<dbReference type="InterPro" id="IPR013658">
    <property type="entry name" value="SGL"/>
</dbReference>
<evidence type="ECO:0000256" key="4">
    <source>
        <dbReference type="ARBA" id="ARBA00001946"/>
    </source>
</evidence>
<dbReference type="SUPFAM" id="SSF63829">
    <property type="entry name" value="Calcium-dependent phosphotriesterase"/>
    <property type="match status" value="1"/>
</dbReference>
<evidence type="ECO:0000259" key="23">
    <source>
        <dbReference type="Pfam" id="PF13873"/>
    </source>
</evidence>
<dbReference type="OrthoDB" id="423498at2759"/>
<evidence type="ECO:0000256" key="9">
    <source>
        <dbReference type="ARBA" id="ARBA00016807"/>
    </source>
</evidence>
<comment type="cofactor">
    <cofactor evidence="2">
        <name>Ca(2+)</name>
        <dbReference type="ChEBI" id="CHEBI:29108"/>
    </cofactor>
</comment>
<proteinExistence type="inferred from homology"/>
<evidence type="ECO:0000259" key="22">
    <source>
        <dbReference type="Pfam" id="PF08450"/>
    </source>
</evidence>
<feature type="binding site" evidence="20">
    <location>
        <position position="332"/>
    </location>
    <ligand>
        <name>substrate</name>
    </ligand>
</feature>
<dbReference type="InterPro" id="IPR008367">
    <property type="entry name" value="Regucalcin"/>
</dbReference>
<feature type="non-terminal residue" evidence="24">
    <location>
        <position position="509"/>
    </location>
</feature>
<dbReference type="PANTHER" id="PTHR10907">
    <property type="entry name" value="REGUCALCIN"/>
    <property type="match status" value="1"/>
</dbReference>
<evidence type="ECO:0000313" key="25">
    <source>
        <dbReference type="Proteomes" id="UP000838878"/>
    </source>
</evidence>
<dbReference type="PANTHER" id="PTHR10907:SF66">
    <property type="entry name" value="MIP34848P1-RELATED"/>
    <property type="match status" value="1"/>
</dbReference>
<evidence type="ECO:0000256" key="20">
    <source>
        <dbReference type="PIRSR" id="PIRSR605511-2"/>
    </source>
</evidence>
<evidence type="ECO:0000256" key="19">
    <source>
        <dbReference type="PIRSR" id="PIRSR605511-1"/>
    </source>
</evidence>
<feature type="region of interest" description="Disordered" evidence="21">
    <location>
        <begin position="78"/>
        <end position="97"/>
    </location>
</feature>
<comment type="cofactor">
    <cofactor evidence="20">
        <name>Zn(2+)</name>
        <dbReference type="ChEBI" id="CHEBI:29105"/>
    </cofactor>
    <text evidence="20">Binds 1 divalent metal cation per subunit.</text>
</comment>
<comment type="cofactor">
    <cofactor evidence="4">
        <name>Mg(2+)</name>
        <dbReference type="ChEBI" id="CHEBI:18420"/>
    </cofactor>
</comment>
<keyword evidence="20" id="KW-0862">Zinc</keyword>
<feature type="binding site" evidence="20">
    <location>
        <position position="312"/>
    </location>
    <ligand>
        <name>substrate</name>
    </ligand>
</feature>
<evidence type="ECO:0000256" key="6">
    <source>
        <dbReference type="ARBA" id="ARBA00008853"/>
    </source>
</evidence>
<dbReference type="Pfam" id="PF13873">
    <property type="entry name" value="Myb_DNA-bind_5"/>
    <property type="match status" value="1"/>
</dbReference>
<keyword evidence="15" id="KW-0805">Transcription regulation</keyword>
<feature type="domain" description="SMP-30/Gluconolactonase/LRE-like region" evidence="22">
    <location>
        <begin position="218"/>
        <end position="475"/>
    </location>
</feature>
<dbReference type="InterPro" id="IPR028002">
    <property type="entry name" value="Myb_DNA-bind_5"/>
</dbReference>
<reference evidence="24" key="1">
    <citation type="submission" date="2021-12" db="EMBL/GenBank/DDBJ databases">
        <authorList>
            <person name="Martin H S."/>
        </authorList>
    </citation>
    <scope>NUCLEOTIDE SEQUENCE</scope>
</reference>
<evidence type="ECO:0000256" key="18">
    <source>
        <dbReference type="ARBA" id="ARBA00032464"/>
    </source>
</evidence>